<evidence type="ECO:0000313" key="2">
    <source>
        <dbReference type="Proteomes" id="UP001218218"/>
    </source>
</evidence>
<protein>
    <submittedName>
        <fullName evidence="1">Uncharacterized protein</fullName>
    </submittedName>
</protein>
<dbReference type="AlphaFoldDB" id="A0AAD6ZP73"/>
<keyword evidence="2" id="KW-1185">Reference proteome</keyword>
<reference evidence="1" key="1">
    <citation type="submission" date="2023-03" db="EMBL/GenBank/DDBJ databases">
        <title>Massive genome expansion in bonnet fungi (Mycena s.s.) driven by repeated elements and novel gene families across ecological guilds.</title>
        <authorList>
            <consortium name="Lawrence Berkeley National Laboratory"/>
            <person name="Harder C.B."/>
            <person name="Miyauchi S."/>
            <person name="Viragh M."/>
            <person name="Kuo A."/>
            <person name="Thoen E."/>
            <person name="Andreopoulos B."/>
            <person name="Lu D."/>
            <person name="Skrede I."/>
            <person name="Drula E."/>
            <person name="Henrissat B."/>
            <person name="Morin E."/>
            <person name="Kohler A."/>
            <person name="Barry K."/>
            <person name="LaButti K."/>
            <person name="Morin E."/>
            <person name="Salamov A."/>
            <person name="Lipzen A."/>
            <person name="Mereny Z."/>
            <person name="Hegedus B."/>
            <person name="Baldrian P."/>
            <person name="Stursova M."/>
            <person name="Weitz H."/>
            <person name="Taylor A."/>
            <person name="Grigoriev I.V."/>
            <person name="Nagy L.G."/>
            <person name="Martin F."/>
            <person name="Kauserud H."/>
        </authorList>
    </citation>
    <scope>NUCLEOTIDE SEQUENCE</scope>
    <source>
        <strain evidence="1">CBHHK002</strain>
    </source>
</reference>
<gene>
    <name evidence="1" type="ORF">DFH08DRAFT_814396</name>
</gene>
<comment type="caution">
    <text evidence="1">The sequence shown here is derived from an EMBL/GenBank/DDBJ whole genome shotgun (WGS) entry which is preliminary data.</text>
</comment>
<name>A0AAD6ZP73_9AGAR</name>
<dbReference type="Proteomes" id="UP001218218">
    <property type="component" value="Unassembled WGS sequence"/>
</dbReference>
<accession>A0AAD6ZP73</accession>
<evidence type="ECO:0000313" key="1">
    <source>
        <dbReference type="EMBL" id="KAJ7333284.1"/>
    </source>
</evidence>
<sequence>MDEISQEVKDDIKDGSFSLKDIDALETHLLNQLLQHCGAKNRGICATSKATQLDGRLTAPKARDALVNLYQHTGICAFMIFSWGNAADPMLPYCVDSNDALNFFLQVFNHNSFELMHKFKQWFWTQDEGPKKRNNLAGACSEVSHMFLNGLCYITNKPTVKTEYINYDFAVCNIYGVQLVGLPSDIELLHEGPIFWVKMTKPEHKALIAKHNTLCVELPSGSLKQCTMCLDKGKVHKKTAEKEGMGSDPRGLAPHHNRHTPTVSHYGHAVDPNMAFGMPIDPTVLNELLRLPPLFNIPEGLPTAITDDLSILPCSDLLLPTSLLQCPILTGSSLHHNWDDDGSSSGAPRWCSTCKEGLQSALG</sequence>
<dbReference type="EMBL" id="JARIHO010000034">
    <property type="protein sequence ID" value="KAJ7333284.1"/>
    <property type="molecule type" value="Genomic_DNA"/>
</dbReference>
<proteinExistence type="predicted"/>
<organism evidence="1 2">
    <name type="scientific">Mycena albidolilacea</name>
    <dbReference type="NCBI Taxonomy" id="1033008"/>
    <lineage>
        <taxon>Eukaryota</taxon>
        <taxon>Fungi</taxon>
        <taxon>Dikarya</taxon>
        <taxon>Basidiomycota</taxon>
        <taxon>Agaricomycotina</taxon>
        <taxon>Agaricomycetes</taxon>
        <taxon>Agaricomycetidae</taxon>
        <taxon>Agaricales</taxon>
        <taxon>Marasmiineae</taxon>
        <taxon>Mycenaceae</taxon>
        <taxon>Mycena</taxon>
    </lineage>
</organism>